<keyword evidence="1" id="KW-0472">Membrane</keyword>
<dbReference type="AlphaFoldDB" id="A0A3P1XLL7"/>
<keyword evidence="1" id="KW-1133">Transmembrane helix</keyword>
<dbReference type="Proteomes" id="UP000278609">
    <property type="component" value="Unassembled WGS sequence"/>
</dbReference>
<feature type="transmembrane region" description="Helical" evidence="1">
    <location>
        <begin position="34"/>
        <end position="56"/>
    </location>
</feature>
<sequence length="301" mass="34513">MSKKDILIAIIINIGFGVLMGSILSAFFSLDGFAGTYVSLGIAVMSSCFTIIYRILKDQRSFLEKIEGDLIKTHAIVVPNADKLLITAKFIKFHDPEDYASSEDFSECIDLIRTFTYQDLIFSPKYLFYFFNRIKQPGTHFRIIVIGEACQASLTYVVLSCLAGYETYVISDKNFNDFRKRHRIDKNKKLQDIFKGNPYLKKKGTLYEGKFSTYQPHDETPTVNKIEDELKIDIYNYLLCLKNNYCTNMNPRIEVTTNINDFQAILNTKINGDKCCPKKQKSKGFLACMIALIDSMRKSQI</sequence>
<reference evidence="2 3" key="1">
    <citation type="submission" date="2018-11" db="EMBL/GenBank/DDBJ databases">
        <title>Genomes From Bacteria Associated with the Canine Oral Cavity: a Test Case for Automated Genome-Based Taxonomic Assignment.</title>
        <authorList>
            <person name="Coil D.A."/>
            <person name="Jospin G."/>
            <person name="Darling A.E."/>
            <person name="Wallis C."/>
            <person name="Davis I.J."/>
            <person name="Harris S."/>
            <person name="Eisen J.A."/>
            <person name="Holcombe L.J."/>
            <person name="O'Flynn C."/>
        </authorList>
    </citation>
    <scope>NUCLEOTIDE SEQUENCE [LARGE SCALE GENOMIC DNA]</scope>
    <source>
        <strain evidence="2 3">OH2617_COT-023</strain>
    </source>
</reference>
<evidence type="ECO:0000256" key="1">
    <source>
        <dbReference type="SAM" id="Phobius"/>
    </source>
</evidence>
<proteinExistence type="predicted"/>
<dbReference type="EMBL" id="RQYS01000073">
    <property type="protein sequence ID" value="RRD57793.1"/>
    <property type="molecule type" value="Genomic_DNA"/>
</dbReference>
<gene>
    <name evidence="2" type="ORF">EII40_12580</name>
</gene>
<accession>A0A3P1XLL7</accession>
<comment type="caution">
    <text evidence="2">The sequence shown here is derived from an EMBL/GenBank/DDBJ whole genome shotgun (WGS) entry which is preliminary data.</text>
</comment>
<evidence type="ECO:0000313" key="3">
    <source>
        <dbReference type="Proteomes" id="UP000278609"/>
    </source>
</evidence>
<protein>
    <submittedName>
        <fullName evidence="2">Uncharacterized protein</fullName>
    </submittedName>
</protein>
<keyword evidence="1" id="KW-0812">Transmembrane</keyword>
<dbReference type="RefSeq" id="WP_124752557.1">
    <property type="nucleotide sequence ID" value="NZ_RQYS01000073.1"/>
</dbReference>
<feature type="transmembrane region" description="Helical" evidence="1">
    <location>
        <begin position="7"/>
        <end position="28"/>
    </location>
</feature>
<evidence type="ECO:0000313" key="2">
    <source>
        <dbReference type="EMBL" id="RRD57793.1"/>
    </source>
</evidence>
<organism evidence="2 3">
    <name type="scientific">Tannerella forsythia</name>
    <name type="common">Bacteroides forsythus</name>
    <dbReference type="NCBI Taxonomy" id="28112"/>
    <lineage>
        <taxon>Bacteria</taxon>
        <taxon>Pseudomonadati</taxon>
        <taxon>Bacteroidota</taxon>
        <taxon>Bacteroidia</taxon>
        <taxon>Bacteroidales</taxon>
        <taxon>Tannerellaceae</taxon>
        <taxon>Tannerella</taxon>
    </lineage>
</organism>
<name>A0A3P1XLL7_TANFO</name>